<evidence type="ECO:0000256" key="5">
    <source>
        <dbReference type="ARBA" id="ARBA00022989"/>
    </source>
</evidence>
<comment type="caution">
    <text evidence="10">The sequence shown here is derived from an EMBL/GenBank/DDBJ whole genome shotgun (WGS) entry which is preliminary data.</text>
</comment>
<dbReference type="PANTHER" id="PTHR32507">
    <property type="entry name" value="NA(+)/H(+) ANTIPORTER 1"/>
    <property type="match status" value="1"/>
</dbReference>
<name>A0ABP4GCH5_9ACTN</name>
<feature type="domain" description="Cation/H+ exchanger transmembrane" evidence="9">
    <location>
        <begin position="17"/>
        <end position="398"/>
    </location>
</feature>
<dbReference type="InterPro" id="IPR006153">
    <property type="entry name" value="Cation/H_exchanger_TM"/>
</dbReference>
<feature type="transmembrane region" description="Helical" evidence="8">
    <location>
        <begin position="30"/>
        <end position="49"/>
    </location>
</feature>
<keyword evidence="6" id="KW-0406">Ion transport</keyword>
<evidence type="ECO:0000256" key="1">
    <source>
        <dbReference type="ARBA" id="ARBA00004651"/>
    </source>
</evidence>
<evidence type="ECO:0000313" key="11">
    <source>
        <dbReference type="Proteomes" id="UP001500037"/>
    </source>
</evidence>
<sequence>MSPWTLVAAGGVVVGYGALSRRLSTTVFSAPLVFMVVGLALGPLGLDLLDEAADPEVTRTLLEGALTLVLFADAAAIRGRELRREEFLPVRLLTLGLPATMALGWLVAWWLLPGLGGWESALVGIALAPTDAALGRQAVANPRVPALVRGGLSVESGLNDGLALPFFVLALAAADEGQHGHPGVVVTFLRALVLSGALGLAVGRAGADLLRRSVAQEWIDRDWRQFLALAVPVIAYALCVATDGSGFIGAWAAGLAFGNRLRAPAAPVAEPGPAPAAVPSTRLTEWLGTLLASLSFLVFGAVILGPALQHLTWRAALYALISLTVVRMLPVALALAGTGLRSASVAYLGWFGPRGLASLVFGLIAFEEHLPGTALTSGVIAVTVGLSVVLHGASAPPLGNRYADWFAAALRTTPDLRENELG</sequence>
<proteinExistence type="predicted"/>
<dbReference type="RefSeq" id="WP_344439314.1">
    <property type="nucleotide sequence ID" value="NZ_BAAALF010000008.1"/>
</dbReference>
<feature type="transmembrane region" description="Helical" evidence="8">
    <location>
        <begin position="373"/>
        <end position="393"/>
    </location>
</feature>
<dbReference type="Pfam" id="PF00999">
    <property type="entry name" value="Na_H_Exchanger"/>
    <property type="match status" value="1"/>
</dbReference>
<reference evidence="11" key="1">
    <citation type="journal article" date="2019" name="Int. J. Syst. Evol. Microbiol.">
        <title>The Global Catalogue of Microorganisms (GCM) 10K type strain sequencing project: providing services to taxonomists for standard genome sequencing and annotation.</title>
        <authorList>
            <consortium name="The Broad Institute Genomics Platform"/>
            <consortium name="The Broad Institute Genome Sequencing Center for Infectious Disease"/>
            <person name="Wu L."/>
            <person name="Ma J."/>
        </authorList>
    </citation>
    <scope>NUCLEOTIDE SEQUENCE [LARGE SCALE GENOMIC DNA]</scope>
    <source>
        <strain evidence="11">JCM 13004</strain>
    </source>
</reference>
<gene>
    <name evidence="10" type="ORF">GCM10009665_08490</name>
</gene>
<dbReference type="EMBL" id="BAAALF010000008">
    <property type="protein sequence ID" value="GAA1220683.1"/>
    <property type="molecule type" value="Genomic_DNA"/>
</dbReference>
<feature type="transmembrane region" description="Helical" evidence="8">
    <location>
        <begin position="286"/>
        <end position="308"/>
    </location>
</feature>
<evidence type="ECO:0000256" key="8">
    <source>
        <dbReference type="SAM" id="Phobius"/>
    </source>
</evidence>
<evidence type="ECO:0000256" key="4">
    <source>
        <dbReference type="ARBA" id="ARBA00022692"/>
    </source>
</evidence>
<protein>
    <submittedName>
        <fullName evidence="10">Cation:proton antiporter</fullName>
    </submittedName>
</protein>
<feature type="transmembrane region" description="Helical" evidence="8">
    <location>
        <begin position="184"/>
        <end position="205"/>
    </location>
</feature>
<evidence type="ECO:0000256" key="6">
    <source>
        <dbReference type="ARBA" id="ARBA00023065"/>
    </source>
</evidence>
<keyword evidence="7 8" id="KW-0472">Membrane</keyword>
<dbReference type="Proteomes" id="UP001500037">
    <property type="component" value="Unassembled WGS sequence"/>
</dbReference>
<keyword evidence="11" id="KW-1185">Reference proteome</keyword>
<feature type="transmembrane region" description="Helical" evidence="8">
    <location>
        <begin position="315"/>
        <end position="335"/>
    </location>
</feature>
<evidence type="ECO:0000256" key="2">
    <source>
        <dbReference type="ARBA" id="ARBA00022448"/>
    </source>
</evidence>
<keyword evidence="4 8" id="KW-0812">Transmembrane</keyword>
<feature type="transmembrane region" description="Helical" evidence="8">
    <location>
        <begin position="88"/>
        <end position="112"/>
    </location>
</feature>
<keyword evidence="2" id="KW-0813">Transport</keyword>
<evidence type="ECO:0000256" key="3">
    <source>
        <dbReference type="ARBA" id="ARBA00022449"/>
    </source>
</evidence>
<organism evidence="10 11">
    <name type="scientific">Kitasatospora nipponensis</name>
    <dbReference type="NCBI Taxonomy" id="258049"/>
    <lineage>
        <taxon>Bacteria</taxon>
        <taxon>Bacillati</taxon>
        <taxon>Actinomycetota</taxon>
        <taxon>Actinomycetes</taxon>
        <taxon>Kitasatosporales</taxon>
        <taxon>Streptomycetaceae</taxon>
        <taxon>Kitasatospora</taxon>
    </lineage>
</organism>
<feature type="transmembrane region" description="Helical" evidence="8">
    <location>
        <begin position="347"/>
        <end position="366"/>
    </location>
</feature>
<feature type="transmembrane region" description="Helical" evidence="8">
    <location>
        <begin position="226"/>
        <end position="252"/>
    </location>
</feature>
<dbReference type="PANTHER" id="PTHR32507:SF8">
    <property type="entry name" value="CNH1P"/>
    <property type="match status" value="1"/>
</dbReference>
<keyword evidence="3" id="KW-0050">Antiport</keyword>
<evidence type="ECO:0000256" key="7">
    <source>
        <dbReference type="ARBA" id="ARBA00023136"/>
    </source>
</evidence>
<evidence type="ECO:0000313" key="10">
    <source>
        <dbReference type="EMBL" id="GAA1220683.1"/>
    </source>
</evidence>
<keyword evidence="5 8" id="KW-1133">Transmembrane helix</keyword>
<accession>A0ABP4GCH5</accession>
<comment type="subcellular location">
    <subcellularLocation>
        <location evidence="1">Cell membrane</location>
        <topology evidence="1">Multi-pass membrane protein</topology>
    </subcellularLocation>
</comment>
<evidence type="ECO:0000259" key="9">
    <source>
        <dbReference type="Pfam" id="PF00999"/>
    </source>
</evidence>